<dbReference type="EMBL" id="BOPG01000078">
    <property type="protein sequence ID" value="GIJ62473.1"/>
    <property type="molecule type" value="Genomic_DNA"/>
</dbReference>
<dbReference type="InterPro" id="IPR004358">
    <property type="entry name" value="Sig_transdc_His_kin-like_C"/>
</dbReference>
<proteinExistence type="predicted"/>
<feature type="transmembrane region" description="Helical" evidence="12">
    <location>
        <begin position="323"/>
        <end position="349"/>
    </location>
</feature>
<dbReference type="InterPro" id="IPR005467">
    <property type="entry name" value="His_kinase_dom"/>
</dbReference>
<dbReference type="InterPro" id="IPR036890">
    <property type="entry name" value="HATPase_C_sf"/>
</dbReference>
<dbReference type="PROSITE" id="PS50109">
    <property type="entry name" value="HIS_KIN"/>
    <property type="match status" value="1"/>
</dbReference>
<gene>
    <name evidence="15" type="ORF">Vau01_099890</name>
</gene>
<keyword evidence="7" id="KW-0418">Kinase</keyword>
<keyword evidence="9" id="KW-0902">Two-component regulatory system</keyword>
<evidence type="ECO:0000256" key="8">
    <source>
        <dbReference type="ARBA" id="ARBA00022989"/>
    </source>
</evidence>
<evidence type="ECO:0000256" key="11">
    <source>
        <dbReference type="ARBA" id="ARBA00039401"/>
    </source>
</evidence>
<evidence type="ECO:0000256" key="4">
    <source>
        <dbReference type="ARBA" id="ARBA00022553"/>
    </source>
</evidence>
<keyword evidence="6 12" id="KW-0812">Transmembrane</keyword>
<evidence type="ECO:0000256" key="10">
    <source>
        <dbReference type="ARBA" id="ARBA00023136"/>
    </source>
</evidence>
<dbReference type="SMART" id="SM00388">
    <property type="entry name" value="HisKA"/>
    <property type="match status" value="1"/>
</dbReference>
<evidence type="ECO:0000313" key="16">
    <source>
        <dbReference type="Proteomes" id="UP000612585"/>
    </source>
</evidence>
<dbReference type="GO" id="GO:0000155">
    <property type="term" value="F:phosphorelay sensor kinase activity"/>
    <property type="evidence" value="ECO:0007669"/>
    <property type="project" value="InterPro"/>
</dbReference>
<feature type="domain" description="Histidine kinase" evidence="13">
    <location>
        <begin position="391"/>
        <end position="602"/>
    </location>
</feature>
<dbReference type="GO" id="GO:0007234">
    <property type="term" value="P:osmosensory signaling via phosphorelay pathway"/>
    <property type="evidence" value="ECO:0007669"/>
    <property type="project" value="TreeGrafter"/>
</dbReference>
<dbReference type="FunFam" id="3.30.565.10:FF:000006">
    <property type="entry name" value="Sensor histidine kinase WalK"/>
    <property type="match status" value="1"/>
</dbReference>
<evidence type="ECO:0000256" key="2">
    <source>
        <dbReference type="ARBA" id="ARBA00004236"/>
    </source>
</evidence>
<reference evidence="15" key="1">
    <citation type="submission" date="2021-01" db="EMBL/GenBank/DDBJ databases">
        <title>Whole genome shotgun sequence of Virgisporangium aurantiacum NBRC 16421.</title>
        <authorList>
            <person name="Komaki H."/>
            <person name="Tamura T."/>
        </authorList>
    </citation>
    <scope>NUCLEOTIDE SEQUENCE</scope>
    <source>
        <strain evidence="15">NBRC 16421</strain>
    </source>
</reference>
<dbReference type="InterPro" id="IPR006189">
    <property type="entry name" value="CHASE_dom"/>
</dbReference>
<accession>A0A8J4E5U9</accession>
<dbReference type="Pfam" id="PF00512">
    <property type="entry name" value="HisKA"/>
    <property type="match status" value="1"/>
</dbReference>
<dbReference type="SMART" id="SM00387">
    <property type="entry name" value="HATPase_c"/>
    <property type="match status" value="1"/>
</dbReference>
<dbReference type="Pfam" id="PF02518">
    <property type="entry name" value="HATPase_c"/>
    <property type="match status" value="1"/>
</dbReference>
<keyword evidence="10 12" id="KW-0472">Membrane</keyword>
<dbReference type="PANTHER" id="PTHR42878:SF15">
    <property type="entry name" value="BACTERIOPHYTOCHROME"/>
    <property type="match status" value="1"/>
</dbReference>
<dbReference type="PRINTS" id="PR00344">
    <property type="entry name" value="BCTRLSENSOR"/>
</dbReference>
<dbReference type="InterPro" id="IPR042240">
    <property type="entry name" value="CHASE_sf"/>
</dbReference>
<dbReference type="PANTHER" id="PTHR42878">
    <property type="entry name" value="TWO-COMPONENT HISTIDINE KINASE"/>
    <property type="match status" value="1"/>
</dbReference>
<evidence type="ECO:0000256" key="5">
    <source>
        <dbReference type="ARBA" id="ARBA00022679"/>
    </source>
</evidence>
<organism evidence="15 16">
    <name type="scientific">Virgisporangium aurantiacum</name>
    <dbReference type="NCBI Taxonomy" id="175570"/>
    <lineage>
        <taxon>Bacteria</taxon>
        <taxon>Bacillati</taxon>
        <taxon>Actinomycetota</taxon>
        <taxon>Actinomycetes</taxon>
        <taxon>Micromonosporales</taxon>
        <taxon>Micromonosporaceae</taxon>
        <taxon>Virgisporangium</taxon>
    </lineage>
</organism>
<dbReference type="Proteomes" id="UP000612585">
    <property type="component" value="Unassembled WGS sequence"/>
</dbReference>
<keyword evidence="5" id="KW-0808">Transferase</keyword>
<name>A0A8J4E5U9_9ACTN</name>
<feature type="domain" description="CHASE" evidence="14">
    <location>
        <begin position="174"/>
        <end position="259"/>
    </location>
</feature>
<dbReference type="InterPro" id="IPR003594">
    <property type="entry name" value="HATPase_dom"/>
</dbReference>
<dbReference type="GO" id="GO:0030295">
    <property type="term" value="F:protein kinase activator activity"/>
    <property type="evidence" value="ECO:0007669"/>
    <property type="project" value="TreeGrafter"/>
</dbReference>
<protein>
    <recommendedName>
        <fullName evidence="11">Sensor-like histidine kinase SenX3</fullName>
        <ecNumber evidence="3">2.7.13.3</ecNumber>
    </recommendedName>
</protein>
<dbReference type="InterPro" id="IPR036097">
    <property type="entry name" value="HisK_dim/P_sf"/>
</dbReference>
<evidence type="ECO:0000256" key="1">
    <source>
        <dbReference type="ARBA" id="ARBA00000085"/>
    </source>
</evidence>
<comment type="subcellular location">
    <subcellularLocation>
        <location evidence="2">Cell membrane</location>
    </subcellularLocation>
</comment>
<dbReference type="CDD" id="cd00082">
    <property type="entry name" value="HisKA"/>
    <property type="match status" value="1"/>
</dbReference>
<dbReference type="SMART" id="SM01079">
    <property type="entry name" value="CHASE"/>
    <property type="match status" value="1"/>
</dbReference>
<comment type="caution">
    <text evidence="15">The sequence shown here is derived from an EMBL/GenBank/DDBJ whole genome shotgun (WGS) entry which is preliminary data.</text>
</comment>
<dbReference type="GO" id="GO:0000156">
    <property type="term" value="F:phosphorelay response regulator activity"/>
    <property type="evidence" value="ECO:0007669"/>
    <property type="project" value="TreeGrafter"/>
</dbReference>
<dbReference type="RefSeq" id="WP_204008140.1">
    <property type="nucleotide sequence ID" value="NZ_BOPG01000078.1"/>
</dbReference>
<evidence type="ECO:0000313" key="15">
    <source>
        <dbReference type="EMBL" id="GIJ62473.1"/>
    </source>
</evidence>
<evidence type="ECO:0000256" key="12">
    <source>
        <dbReference type="SAM" id="Phobius"/>
    </source>
</evidence>
<dbReference type="EC" id="2.7.13.3" evidence="3"/>
<evidence type="ECO:0000256" key="9">
    <source>
        <dbReference type="ARBA" id="ARBA00023012"/>
    </source>
</evidence>
<evidence type="ECO:0000259" key="14">
    <source>
        <dbReference type="PROSITE" id="PS50839"/>
    </source>
</evidence>
<dbReference type="InterPro" id="IPR050351">
    <property type="entry name" value="BphY/WalK/GraS-like"/>
</dbReference>
<keyword evidence="4" id="KW-0597">Phosphoprotein</keyword>
<comment type="catalytic activity">
    <reaction evidence="1">
        <text>ATP + protein L-histidine = ADP + protein N-phospho-L-histidine.</text>
        <dbReference type="EC" id="2.7.13.3"/>
    </reaction>
</comment>
<dbReference type="Gene3D" id="3.30.450.350">
    <property type="entry name" value="CHASE domain"/>
    <property type="match status" value="1"/>
</dbReference>
<dbReference type="Gene3D" id="1.10.287.130">
    <property type="match status" value="1"/>
</dbReference>
<dbReference type="InterPro" id="IPR003661">
    <property type="entry name" value="HisK_dim/P_dom"/>
</dbReference>
<feature type="transmembrane region" description="Helical" evidence="12">
    <location>
        <begin position="29"/>
        <end position="50"/>
    </location>
</feature>
<dbReference type="Gene3D" id="3.30.565.10">
    <property type="entry name" value="Histidine kinase-like ATPase, C-terminal domain"/>
    <property type="match status" value="1"/>
</dbReference>
<sequence>MPITVDVASRRPAKGLSTALTGRRWPVSVLLTVLVLVVGLAVSGVVAVVADGQQDAHLAAVMDQRAQAVGNATSAETRRYTDTISDLAAAVGAQSELSAADFVTLTSRTSRERLPGATGVLLVVPARGDQVEAVQALWRSRGNTGLTLAPHDGTAEHLFAVLNHALDGTPPETGRDLTAAAEPTEALNLARATGRATASRTYILLNDRDLPADQQQMSFVLTAPVYGGQGTPDAGEFRGWILMGLRGGDFITETLRKASQHAAAVTLSDTSTAGRPVTVARVVDGTVLRDARLHRQVSVEFGQRHWQLDVYPTTGIRTPLGQYLPTITTGIGTLLTLLLAALVAVLATARNQALARVDKATTALRADITRRQLTEARLREREAELEAFASITAHDLKSPLTTVAGYAAVIVDEHGDSLDPDTRRYLDRITAGVSRMRRLIDDLLGYATARDAHLNPTTVAVADLVADVLSDRLATHAEPPHIDLVDLPTVTADPVLLRQVLDNLIGNALKYVRPGRTPYVAVTAEPTSDGWRIEVSDRGIGIDPADQAAVFDTFHRARGSEGYPGTGLGLAICKQVITRHGGHIGVTTNPDGGSRFWFTLPT</sequence>
<evidence type="ECO:0000259" key="13">
    <source>
        <dbReference type="PROSITE" id="PS50109"/>
    </source>
</evidence>
<evidence type="ECO:0000256" key="3">
    <source>
        <dbReference type="ARBA" id="ARBA00012438"/>
    </source>
</evidence>
<keyword evidence="8 12" id="KW-1133">Transmembrane helix</keyword>
<dbReference type="PROSITE" id="PS50839">
    <property type="entry name" value="CHASE"/>
    <property type="match status" value="1"/>
</dbReference>
<keyword evidence="16" id="KW-1185">Reference proteome</keyword>
<dbReference type="SUPFAM" id="SSF55874">
    <property type="entry name" value="ATPase domain of HSP90 chaperone/DNA topoisomerase II/histidine kinase"/>
    <property type="match status" value="1"/>
</dbReference>
<evidence type="ECO:0000256" key="6">
    <source>
        <dbReference type="ARBA" id="ARBA00022692"/>
    </source>
</evidence>
<dbReference type="GO" id="GO:0005886">
    <property type="term" value="C:plasma membrane"/>
    <property type="evidence" value="ECO:0007669"/>
    <property type="project" value="UniProtKB-SubCell"/>
</dbReference>
<evidence type="ECO:0000256" key="7">
    <source>
        <dbReference type="ARBA" id="ARBA00022777"/>
    </source>
</evidence>
<dbReference type="AlphaFoldDB" id="A0A8J4E5U9"/>
<dbReference type="SUPFAM" id="SSF47384">
    <property type="entry name" value="Homodimeric domain of signal transducing histidine kinase"/>
    <property type="match status" value="1"/>
</dbReference>
<dbReference type="Pfam" id="PF03924">
    <property type="entry name" value="CHASE"/>
    <property type="match status" value="1"/>
</dbReference>